<comment type="caution">
    <text evidence="2">The sequence shown here is derived from an EMBL/GenBank/DDBJ whole genome shotgun (WGS) entry which is preliminary data.</text>
</comment>
<accession>A0AAD9UNG6</accession>
<reference evidence="2" key="1">
    <citation type="journal article" date="2023" name="Nat. Microbiol.">
        <title>Babesia duncani multi-omics identifies virulence factors and drug targets.</title>
        <authorList>
            <person name="Singh P."/>
            <person name="Lonardi S."/>
            <person name="Liang Q."/>
            <person name="Vydyam P."/>
            <person name="Khabirova E."/>
            <person name="Fang T."/>
            <person name="Gihaz S."/>
            <person name="Thekkiniath J."/>
            <person name="Munshi M."/>
            <person name="Abel S."/>
            <person name="Ciampossin L."/>
            <person name="Batugedara G."/>
            <person name="Gupta M."/>
            <person name="Lu X.M."/>
            <person name="Lenz T."/>
            <person name="Chakravarty S."/>
            <person name="Cornillot E."/>
            <person name="Hu Y."/>
            <person name="Ma W."/>
            <person name="Gonzalez L.M."/>
            <person name="Sanchez S."/>
            <person name="Estrada K."/>
            <person name="Sanchez-Flores A."/>
            <person name="Montero E."/>
            <person name="Harb O.S."/>
            <person name="Le Roch K.G."/>
            <person name="Mamoun C.B."/>
        </authorList>
    </citation>
    <scope>NUCLEOTIDE SEQUENCE</scope>
    <source>
        <strain evidence="2">WA1</strain>
    </source>
</reference>
<dbReference type="KEGG" id="bdw:94336760"/>
<dbReference type="GeneID" id="94336760"/>
<feature type="compositionally biased region" description="Basic and acidic residues" evidence="1">
    <location>
        <begin position="177"/>
        <end position="186"/>
    </location>
</feature>
<dbReference type="Proteomes" id="UP001214638">
    <property type="component" value="Unassembled WGS sequence"/>
</dbReference>
<evidence type="ECO:0000313" key="2">
    <source>
        <dbReference type="EMBL" id="KAK2195864.1"/>
    </source>
</evidence>
<sequence>MLLKTLCNVLAFRSAFLGINNRNSHTANYNNGLHHILNRNCSPFIVHATSDENSDGVDPGSQEFNEDKELNDLIVKQYEEFVASNSTDSSVAKKWFNDDELMDETDHRFAAEYCATKVPDMDTIYKNLDPYGIRKHLPHNLSLADMNLGSVYTVGPSLCQKIEKNVEEQDPIPVDPKLAKDLKDDPPLDTGDEEGETHEFDFGEEFDEDPEDPNVVLKDDLHRYFIKLPVTQWTGDEKEALDECLIRLDRSKRYYREQEPQPYVSDIQSVFSYDACSDVGITDTVHKIESSHTKINPADLLIEEYPHNDLLNDIDAYEKQKYPEVVNLMVERDIDKAIFTFNEYKPNYSGNDIVDLSVYVAIPKLCIDDEEEEGSMLMDEPIILKRNLISKQGKTVKRIPISKNDKVGVIVLPNEAGFKDQNIRYLSDEICAIAKSMVFVPNINENDMMFRLTLNRLIKFIQLVYKIDRLVFVALGIQGQRLLPYVHEAMQNSINDCNYKAPSHTNTLSEIDDLDILDTRRYDDLQSRQSVSMLDDIIEGIQKQQATKSLMAAQKSRDVNRVKPISRLLHAIVFLDSVNLNLKMLAELGIPSLILPSNRSKILEDCLNFDDAKFVEKRKLMQKELDDSLLNVFDYIKGEMPIQLKNLCKENKLLFNFVTGEENVKQQIEQYHISTKHAGIDILINRYPDLTGHYYMKKPNSTTEELEVHFGFYNTMYRLLGMQSLIVLDGFLAGHIDI</sequence>
<evidence type="ECO:0000313" key="3">
    <source>
        <dbReference type="Proteomes" id="UP001214638"/>
    </source>
</evidence>
<organism evidence="2 3">
    <name type="scientific">Babesia duncani</name>
    <dbReference type="NCBI Taxonomy" id="323732"/>
    <lineage>
        <taxon>Eukaryota</taxon>
        <taxon>Sar</taxon>
        <taxon>Alveolata</taxon>
        <taxon>Apicomplexa</taxon>
        <taxon>Aconoidasida</taxon>
        <taxon>Piroplasmida</taxon>
        <taxon>Babesiidae</taxon>
        <taxon>Babesia</taxon>
    </lineage>
</organism>
<dbReference type="RefSeq" id="XP_067802707.1">
    <property type="nucleotide sequence ID" value="XM_067947485.1"/>
</dbReference>
<keyword evidence="3" id="KW-1185">Reference proteome</keyword>
<protein>
    <submittedName>
        <fullName evidence="2">Uncharacterized protein</fullName>
    </submittedName>
</protein>
<gene>
    <name evidence="2" type="ORF">BdWA1_002462</name>
</gene>
<name>A0AAD9UNG6_9APIC</name>
<proteinExistence type="predicted"/>
<evidence type="ECO:0000256" key="1">
    <source>
        <dbReference type="SAM" id="MobiDB-lite"/>
    </source>
</evidence>
<dbReference type="AlphaFoldDB" id="A0AAD9UNG6"/>
<dbReference type="EMBL" id="JALLKP010000003">
    <property type="protein sequence ID" value="KAK2195864.1"/>
    <property type="molecule type" value="Genomic_DNA"/>
</dbReference>
<feature type="region of interest" description="Disordered" evidence="1">
    <location>
        <begin position="165"/>
        <end position="196"/>
    </location>
</feature>